<dbReference type="GO" id="GO:0008270">
    <property type="term" value="F:zinc ion binding"/>
    <property type="evidence" value="ECO:0007669"/>
    <property type="project" value="UniProtKB-KW"/>
</dbReference>
<dbReference type="InterPro" id="IPR014722">
    <property type="entry name" value="Rib_uL2_dom2"/>
</dbReference>
<dbReference type="Gene3D" id="1.10.10.2030">
    <property type="entry name" value="DNA/RNA-binding protein Kin17, conserved domain"/>
    <property type="match status" value="1"/>
</dbReference>
<feature type="region of interest" description="Disordered" evidence="5">
    <location>
        <begin position="179"/>
        <end position="198"/>
    </location>
</feature>
<evidence type="ECO:0000256" key="2">
    <source>
        <dbReference type="ARBA" id="ARBA00022723"/>
    </source>
</evidence>
<dbReference type="FunFam" id="1.10.10.2030:FF:000001">
    <property type="entry name" value="DNA/RNA-binding protein KIN17, putative"/>
    <property type="match status" value="1"/>
</dbReference>
<dbReference type="EMBL" id="BDRX01000018">
    <property type="protein sequence ID" value="GBF90576.1"/>
    <property type="molecule type" value="Genomic_DNA"/>
</dbReference>
<sequence>MGKNDFLSPKDIANRIKAKGLQKLRWYCQLCQKQCRDENGFKCHQMSEGHRRQMEIFGQSAERVVGGFSEEFESSFLDHMRRAHPRSRIAAHVVYNEYIQDRNHIHMNSTQWLTLTDFVKHLGRLGVCKVEETPKGWFITLVQEDPADKLAGERRSKLARREEEEEERHARLLAEQVERARAAAGDGDAPAEGTELVRGEGEEPLRLALAPAGPGPSSAAAAAAGGGGARAAKPAVPLFGDEEDGDGGAAAGQAAGRKRSKVEELMLRDLEAKKRRAEAPAAAAGGGGGGGGGGEWPDGEEPSSSSRRARADNWLQEGVVVKVMSKALKEHGYYKQKGVVERVVDKYVGEVSMLGSGDVVRVDQAELETVIPAAGGRVRVVNGVYRGQRGELLRIDTERFAALVRLDKAPHEGRRVWFEYEDVSKLA</sequence>
<feature type="compositionally biased region" description="Gly residues" evidence="5">
    <location>
        <begin position="284"/>
        <end position="296"/>
    </location>
</feature>
<dbReference type="GO" id="GO:0006260">
    <property type="term" value="P:DNA replication"/>
    <property type="evidence" value="ECO:0007669"/>
    <property type="project" value="TreeGrafter"/>
</dbReference>
<evidence type="ECO:0000313" key="7">
    <source>
        <dbReference type="EMBL" id="GBF90576.1"/>
    </source>
</evidence>
<dbReference type="STRING" id="307507.A0A2V0NSG9"/>
<dbReference type="GO" id="GO:0005634">
    <property type="term" value="C:nucleus"/>
    <property type="evidence" value="ECO:0007669"/>
    <property type="project" value="TreeGrafter"/>
</dbReference>
<dbReference type="GO" id="GO:0003690">
    <property type="term" value="F:double-stranded DNA binding"/>
    <property type="evidence" value="ECO:0007669"/>
    <property type="project" value="TreeGrafter"/>
</dbReference>
<dbReference type="SUPFAM" id="SSF57667">
    <property type="entry name" value="beta-beta-alpha zinc fingers"/>
    <property type="match status" value="1"/>
</dbReference>
<keyword evidence="8" id="KW-1185">Reference proteome</keyword>
<dbReference type="Pfam" id="PF10357">
    <property type="entry name" value="WH_KIN17"/>
    <property type="match status" value="1"/>
</dbReference>
<proteinExistence type="inferred from homology"/>
<dbReference type="Proteomes" id="UP000247498">
    <property type="component" value="Unassembled WGS sequence"/>
</dbReference>
<dbReference type="CDD" id="cd13155">
    <property type="entry name" value="KOW_KIN17"/>
    <property type="match status" value="1"/>
</dbReference>
<dbReference type="InterPro" id="IPR037321">
    <property type="entry name" value="KIN17-like"/>
</dbReference>
<evidence type="ECO:0000259" key="6">
    <source>
        <dbReference type="PROSITE" id="PS00028"/>
    </source>
</evidence>
<dbReference type="FunFam" id="2.30.30.30:FF:000021">
    <property type="entry name" value="DNA/RNA-binding protein KIN17, putative"/>
    <property type="match status" value="1"/>
</dbReference>
<feature type="domain" description="C2H2-type" evidence="6">
    <location>
        <begin position="28"/>
        <end position="50"/>
    </location>
</feature>
<dbReference type="InterPro" id="IPR056767">
    <property type="entry name" value="C2H2-Znf_KIN17"/>
</dbReference>
<dbReference type="InterPro" id="IPR041995">
    <property type="entry name" value="KOW_KIN17"/>
</dbReference>
<accession>A0A2V0NSG9</accession>
<keyword evidence="2" id="KW-0479">Metal-binding</keyword>
<feature type="region of interest" description="Disordered" evidence="5">
    <location>
        <begin position="274"/>
        <end position="311"/>
    </location>
</feature>
<evidence type="ECO:0000256" key="3">
    <source>
        <dbReference type="ARBA" id="ARBA00022771"/>
    </source>
</evidence>
<comment type="similarity">
    <text evidence="1">Belongs to the KIN17 family.</text>
</comment>
<organism evidence="7 8">
    <name type="scientific">Raphidocelis subcapitata</name>
    <dbReference type="NCBI Taxonomy" id="307507"/>
    <lineage>
        <taxon>Eukaryota</taxon>
        <taxon>Viridiplantae</taxon>
        <taxon>Chlorophyta</taxon>
        <taxon>core chlorophytes</taxon>
        <taxon>Chlorophyceae</taxon>
        <taxon>CS clade</taxon>
        <taxon>Sphaeropleales</taxon>
        <taxon>Selenastraceae</taxon>
        <taxon>Raphidocelis</taxon>
    </lineage>
</organism>
<dbReference type="GO" id="GO:0006974">
    <property type="term" value="P:DNA damage response"/>
    <property type="evidence" value="ECO:0007669"/>
    <property type="project" value="TreeGrafter"/>
</dbReference>
<dbReference type="InterPro" id="IPR036236">
    <property type="entry name" value="Znf_C2H2_sf"/>
</dbReference>
<dbReference type="PROSITE" id="PS00028">
    <property type="entry name" value="ZINC_FINGER_C2H2_1"/>
    <property type="match status" value="1"/>
</dbReference>
<dbReference type="FunCoup" id="A0A2V0NSG9">
    <property type="interactions" value="2099"/>
</dbReference>
<dbReference type="Gene3D" id="2.30.30.140">
    <property type="match status" value="1"/>
</dbReference>
<gene>
    <name evidence="7" type="ORF">Rsub_03148</name>
</gene>
<protein>
    <recommendedName>
        <fullName evidence="6">C2H2-type domain-containing protein</fullName>
    </recommendedName>
</protein>
<feature type="region of interest" description="Disordered" evidence="5">
    <location>
        <begin position="207"/>
        <end position="262"/>
    </location>
</feature>
<comment type="caution">
    <text evidence="7">The sequence shown here is derived from an EMBL/GenBank/DDBJ whole genome shotgun (WGS) entry which is preliminary data.</text>
</comment>
<dbReference type="InParanoid" id="A0A2V0NSG9"/>
<evidence type="ECO:0000313" key="8">
    <source>
        <dbReference type="Proteomes" id="UP000247498"/>
    </source>
</evidence>
<dbReference type="OrthoDB" id="10266249at2759"/>
<dbReference type="FunFam" id="2.30.30.140:FF:000092">
    <property type="entry name" value="DNA/RNA-binding protein KIN17"/>
    <property type="match status" value="1"/>
</dbReference>
<dbReference type="Gene3D" id="2.30.30.30">
    <property type="match status" value="1"/>
</dbReference>
<dbReference type="SMART" id="SM01253">
    <property type="entry name" value="Kin17_mid"/>
    <property type="match status" value="1"/>
</dbReference>
<feature type="compositionally biased region" description="Low complexity" evidence="5">
    <location>
        <begin position="207"/>
        <end position="223"/>
    </location>
</feature>
<evidence type="ECO:0000256" key="5">
    <source>
        <dbReference type="SAM" id="MobiDB-lite"/>
    </source>
</evidence>
<dbReference type="AlphaFoldDB" id="A0A2V0NSG9"/>
<dbReference type="Pfam" id="PF18131">
    <property type="entry name" value="KN17_SH3"/>
    <property type="match status" value="1"/>
</dbReference>
<keyword evidence="4" id="KW-0862">Zinc</keyword>
<dbReference type="Pfam" id="PF25092">
    <property type="entry name" value="SH3_KIN17_C"/>
    <property type="match status" value="1"/>
</dbReference>
<evidence type="ECO:0000256" key="1">
    <source>
        <dbReference type="ARBA" id="ARBA00008517"/>
    </source>
</evidence>
<name>A0A2V0NSG9_9CHLO</name>
<dbReference type="InterPro" id="IPR019447">
    <property type="entry name" value="DNA/RNA-bd_Kin17_WH-like_dom"/>
</dbReference>
<evidence type="ECO:0000256" key="4">
    <source>
        <dbReference type="ARBA" id="ARBA00022833"/>
    </source>
</evidence>
<dbReference type="InterPro" id="IPR013087">
    <property type="entry name" value="Znf_C2H2_type"/>
</dbReference>
<dbReference type="PANTHER" id="PTHR12805:SF0">
    <property type="entry name" value="DNA_RNA-BINDING PROTEIN KIN17"/>
    <property type="match status" value="1"/>
</dbReference>
<reference evidence="7 8" key="1">
    <citation type="journal article" date="2018" name="Sci. Rep.">
        <title>Raphidocelis subcapitata (=Pseudokirchneriella subcapitata) provides an insight into genome evolution and environmental adaptations in the Sphaeropleales.</title>
        <authorList>
            <person name="Suzuki S."/>
            <person name="Yamaguchi H."/>
            <person name="Nakajima N."/>
            <person name="Kawachi M."/>
        </authorList>
    </citation>
    <scope>NUCLEOTIDE SEQUENCE [LARGE SCALE GENOMIC DNA]</scope>
    <source>
        <strain evidence="7 8">NIES-35</strain>
    </source>
</reference>
<dbReference type="Pfam" id="PF25095">
    <property type="entry name" value="C2H2-zf_KIN17"/>
    <property type="match status" value="1"/>
</dbReference>
<dbReference type="InterPro" id="IPR041330">
    <property type="entry name" value="KN17_SH3"/>
</dbReference>
<dbReference type="InterPro" id="IPR038254">
    <property type="entry name" value="KIN17_WH-like_sf"/>
</dbReference>
<dbReference type="PANTHER" id="PTHR12805">
    <property type="entry name" value="KIN17 KIN, ANTIGENIC DETERMINANT OF RECA PROTEIN HOMOLOG"/>
    <property type="match status" value="1"/>
</dbReference>
<keyword evidence="3" id="KW-0863">Zinc-finger</keyword>